<evidence type="ECO:0000313" key="2">
    <source>
        <dbReference type="EMBL" id="MED6114400.1"/>
    </source>
</evidence>
<feature type="region of interest" description="Disordered" evidence="1">
    <location>
        <begin position="26"/>
        <end position="80"/>
    </location>
</feature>
<comment type="caution">
    <text evidence="2">The sequence shown here is derived from an EMBL/GenBank/DDBJ whole genome shotgun (WGS) entry which is preliminary data.</text>
</comment>
<name>A0ABU6QQY5_9FABA</name>
<feature type="compositionally biased region" description="Acidic residues" evidence="1">
    <location>
        <begin position="55"/>
        <end position="68"/>
    </location>
</feature>
<sequence length="235" mass="26413">MFASYERILSDQVMHLYVQLLETRTTTPRAGPSHSGLAGDTPMAADPVDVPPEQTGEESESGEEDAGDTDGGSSGTSEDKYVLETPVGTRFLLPAQLLVPDISTMDSHFHTLYFDAIEEERSVDIGGRDDDYNLDGGLELRFRHSIKYHCVFKQSANECPWRIPVTYRVNLGYRELRKFTGPHTCLAPQMSIDHAQLDNVIFGYIMQIIKKNLVVRIEVMRGRLINPFSMVYLVP</sequence>
<keyword evidence="3" id="KW-1185">Reference proteome</keyword>
<gene>
    <name evidence="2" type="ORF">PIB30_079875</name>
</gene>
<evidence type="ECO:0008006" key="4">
    <source>
        <dbReference type="Google" id="ProtNLM"/>
    </source>
</evidence>
<reference evidence="2 3" key="1">
    <citation type="journal article" date="2023" name="Plants (Basel)">
        <title>Bridging the Gap: Combining Genomics and Transcriptomics Approaches to Understand Stylosanthes scabra, an Orphan Legume from the Brazilian Caatinga.</title>
        <authorList>
            <person name="Ferreira-Neto J.R.C."/>
            <person name="da Silva M.D."/>
            <person name="Binneck E."/>
            <person name="de Melo N.F."/>
            <person name="da Silva R.H."/>
            <person name="de Melo A.L.T.M."/>
            <person name="Pandolfi V."/>
            <person name="Bustamante F.O."/>
            <person name="Brasileiro-Vidal A.C."/>
            <person name="Benko-Iseppon A.M."/>
        </authorList>
    </citation>
    <scope>NUCLEOTIDE SEQUENCE [LARGE SCALE GENOMIC DNA]</scope>
    <source>
        <tissue evidence="2">Leaves</tissue>
    </source>
</reference>
<proteinExistence type="predicted"/>
<evidence type="ECO:0000256" key="1">
    <source>
        <dbReference type="SAM" id="MobiDB-lite"/>
    </source>
</evidence>
<dbReference type="Proteomes" id="UP001341840">
    <property type="component" value="Unassembled WGS sequence"/>
</dbReference>
<accession>A0ABU6QQY5</accession>
<organism evidence="2 3">
    <name type="scientific">Stylosanthes scabra</name>
    <dbReference type="NCBI Taxonomy" id="79078"/>
    <lineage>
        <taxon>Eukaryota</taxon>
        <taxon>Viridiplantae</taxon>
        <taxon>Streptophyta</taxon>
        <taxon>Embryophyta</taxon>
        <taxon>Tracheophyta</taxon>
        <taxon>Spermatophyta</taxon>
        <taxon>Magnoliopsida</taxon>
        <taxon>eudicotyledons</taxon>
        <taxon>Gunneridae</taxon>
        <taxon>Pentapetalae</taxon>
        <taxon>rosids</taxon>
        <taxon>fabids</taxon>
        <taxon>Fabales</taxon>
        <taxon>Fabaceae</taxon>
        <taxon>Papilionoideae</taxon>
        <taxon>50 kb inversion clade</taxon>
        <taxon>dalbergioids sensu lato</taxon>
        <taxon>Dalbergieae</taxon>
        <taxon>Pterocarpus clade</taxon>
        <taxon>Stylosanthes</taxon>
    </lineage>
</organism>
<dbReference type="EMBL" id="JASCZI010001146">
    <property type="protein sequence ID" value="MED6114400.1"/>
    <property type="molecule type" value="Genomic_DNA"/>
</dbReference>
<evidence type="ECO:0000313" key="3">
    <source>
        <dbReference type="Proteomes" id="UP001341840"/>
    </source>
</evidence>
<protein>
    <recommendedName>
        <fullName evidence="4">Transposase MuDR plant domain-containing protein</fullName>
    </recommendedName>
</protein>